<dbReference type="Pfam" id="PF17800">
    <property type="entry name" value="NPL"/>
    <property type="match status" value="1"/>
</dbReference>
<dbReference type="Gene3D" id="2.60.120.340">
    <property type="entry name" value="Nucleoplasmin core domain"/>
    <property type="match status" value="1"/>
</dbReference>
<dbReference type="EMBL" id="JACGCI010000071">
    <property type="protein sequence ID" value="KAF6748411.1"/>
    <property type="molecule type" value="Genomic_DNA"/>
</dbReference>
<evidence type="ECO:0000313" key="3">
    <source>
        <dbReference type="EMBL" id="KAF6748411.1"/>
    </source>
</evidence>
<gene>
    <name evidence="3" type="ORF">DFP72DRAFT_853531</name>
</gene>
<feature type="compositionally biased region" description="Low complexity" evidence="1">
    <location>
        <begin position="161"/>
        <end position="186"/>
    </location>
</feature>
<dbReference type="AlphaFoldDB" id="A0A8H6HMH0"/>
<protein>
    <recommendedName>
        <fullName evidence="2">Nucleoplasmin-like domain-containing protein</fullName>
    </recommendedName>
</protein>
<feature type="compositionally biased region" description="Basic and acidic residues" evidence="1">
    <location>
        <begin position="143"/>
        <end position="153"/>
    </location>
</feature>
<accession>A0A8H6HMH0</accession>
<feature type="region of interest" description="Disordered" evidence="1">
    <location>
        <begin position="116"/>
        <end position="244"/>
    </location>
</feature>
<feature type="compositionally biased region" description="Low complexity" evidence="1">
    <location>
        <begin position="120"/>
        <end position="131"/>
    </location>
</feature>
<reference evidence="3 4" key="1">
    <citation type="submission" date="2020-07" db="EMBL/GenBank/DDBJ databases">
        <title>Comparative genomics of pyrophilous fungi reveals a link between fire events and developmental genes.</title>
        <authorList>
            <consortium name="DOE Joint Genome Institute"/>
            <person name="Steindorff A.S."/>
            <person name="Carver A."/>
            <person name="Calhoun S."/>
            <person name="Stillman K."/>
            <person name="Liu H."/>
            <person name="Lipzen A."/>
            <person name="Pangilinan J."/>
            <person name="Labutti K."/>
            <person name="Bruns T.D."/>
            <person name="Grigoriev I.V."/>
        </authorList>
    </citation>
    <scope>NUCLEOTIDE SEQUENCE [LARGE SCALE GENOMIC DNA]</scope>
    <source>
        <strain evidence="3 4">CBS 144469</strain>
    </source>
</reference>
<evidence type="ECO:0000313" key="4">
    <source>
        <dbReference type="Proteomes" id="UP000521943"/>
    </source>
</evidence>
<comment type="caution">
    <text evidence="3">The sequence shown here is derived from an EMBL/GenBank/DDBJ whole genome shotgun (WGS) entry which is preliminary data.</text>
</comment>
<evidence type="ECO:0000256" key="1">
    <source>
        <dbReference type="SAM" id="MobiDB-lite"/>
    </source>
</evidence>
<feature type="compositionally biased region" description="Low complexity" evidence="1">
    <location>
        <begin position="227"/>
        <end position="244"/>
    </location>
</feature>
<dbReference type="Proteomes" id="UP000521943">
    <property type="component" value="Unassembled WGS sequence"/>
</dbReference>
<organism evidence="3 4">
    <name type="scientific">Ephemerocybe angulata</name>
    <dbReference type="NCBI Taxonomy" id="980116"/>
    <lineage>
        <taxon>Eukaryota</taxon>
        <taxon>Fungi</taxon>
        <taxon>Dikarya</taxon>
        <taxon>Basidiomycota</taxon>
        <taxon>Agaricomycotina</taxon>
        <taxon>Agaricomycetes</taxon>
        <taxon>Agaricomycetidae</taxon>
        <taxon>Agaricales</taxon>
        <taxon>Agaricineae</taxon>
        <taxon>Psathyrellaceae</taxon>
        <taxon>Ephemerocybe</taxon>
    </lineage>
</organism>
<feature type="domain" description="Nucleoplasmin-like" evidence="2">
    <location>
        <begin position="5"/>
        <end position="101"/>
    </location>
</feature>
<proteinExistence type="predicted"/>
<keyword evidence="4" id="KW-1185">Reference proteome</keyword>
<evidence type="ECO:0000259" key="2">
    <source>
        <dbReference type="Pfam" id="PF17800"/>
    </source>
</evidence>
<dbReference type="InterPro" id="IPR041232">
    <property type="entry name" value="NPL"/>
</dbReference>
<name>A0A8H6HMH0_9AGAR</name>
<sequence>MPGRVWTYNLKAGETLTLSPKTLLIVTNAALASDAKDDQRSSLQLGHGTLLETGLPSKTITVSTFNKNKNESARLKIEMQPSHTYTLTALGENNIDLLGYIPGTPASALQTDHDNATRNAAAAEGSAGAEAVKTPIQPKKPAKKEQSPVKKEPAAVAESISTARRSARAAAPSKPQPQPKTKAPAAKAKKRNRTPEDDLQEFVQASGGGAASDEEDDFDDFVQASSKPNAKGKAPAVAKGKGKM</sequence>